<dbReference type="InterPro" id="IPR000160">
    <property type="entry name" value="GGDEF_dom"/>
</dbReference>
<dbReference type="InterPro" id="IPR043128">
    <property type="entry name" value="Rev_trsase/Diguanyl_cyclase"/>
</dbReference>
<keyword evidence="4" id="KW-0812">Transmembrane</keyword>
<evidence type="ECO:0000256" key="3">
    <source>
        <dbReference type="ARBA" id="ARBA00034247"/>
    </source>
</evidence>
<dbReference type="SUPFAM" id="SSF55073">
    <property type="entry name" value="Nucleotide cyclase"/>
    <property type="match status" value="1"/>
</dbReference>
<proteinExistence type="predicted"/>
<sequence length="440" mass="49555">MSPTSYQTAPPRIKTGFRPFRTVAGGPCCWRPLTMWCESYGRFGMLSTGWPEKSASDVTGWISAAVSALLGFIGLLRFLTLSMSHMPDYSAATPTDDASGPLSETALTLEELVYQARRNEAIARKLFDIEIDMLRATSLSGFVDRLTERVRDRFDLTEVWLVLTDIEDNQRIEAMLAEQGALSERLLFSTVDFLRLTDNPDQPRLVNNMDEMQPLVPVHLRRRVGSLALLPLELDGRLSGALVLGSGQADRYCPGMEAFFLAQLGIKTSAGLTSIWAREQLRHLATRDPLTGLPNRRELETTLDQELGRVNRYGQPMALLFIDLDDFKAVNDRWGHDAGDACLRHVAICLRELLRRDDRLFRFAGDEFIVLLPGQRHDDGDRIARRMQDALARQPLRLPEDDVVVRFSFGVSTIEPGTALTPDELIRKADRRLYQMKTSS</sequence>
<dbReference type="InterPro" id="IPR050469">
    <property type="entry name" value="Diguanylate_Cyclase"/>
</dbReference>
<dbReference type="CDD" id="cd01949">
    <property type="entry name" value="GGDEF"/>
    <property type="match status" value="1"/>
</dbReference>
<dbReference type="SMART" id="SM00267">
    <property type="entry name" value="GGDEF"/>
    <property type="match status" value="1"/>
</dbReference>
<dbReference type="InterPro" id="IPR029016">
    <property type="entry name" value="GAF-like_dom_sf"/>
</dbReference>
<reference evidence="6 7" key="1">
    <citation type="submission" date="2017-07" db="EMBL/GenBank/DDBJ databases">
        <title>Tamlnaduibacter salinus (Mi-7) genome sequencing.</title>
        <authorList>
            <person name="Verma A."/>
            <person name="Krishnamurthi S."/>
        </authorList>
    </citation>
    <scope>NUCLEOTIDE SEQUENCE [LARGE SCALE GENOMIC DNA]</scope>
    <source>
        <strain evidence="6 7">Mi-7</strain>
    </source>
</reference>
<dbReference type="Pfam" id="PF00990">
    <property type="entry name" value="GGDEF"/>
    <property type="match status" value="1"/>
</dbReference>
<dbReference type="AlphaFoldDB" id="A0A2A2I349"/>
<evidence type="ECO:0000256" key="4">
    <source>
        <dbReference type="SAM" id="Phobius"/>
    </source>
</evidence>
<dbReference type="Gene3D" id="3.30.450.40">
    <property type="match status" value="1"/>
</dbReference>
<dbReference type="OrthoDB" id="9812260at2"/>
<comment type="cofactor">
    <cofactor evidence="1">
        <name>Mg(2+)</name>
        <dbReference type="ChEBI" id="CHEBI:18420"/>
    </cofactor>
</comment>
<evidence type="ECO:0000259" key="5">
    <source>
        <dbReference type="PROSITE" id="PS50887"/>
    </source>
</evidence>
<dbReference type="FunFam" id="3.30.70.270:FF:000001">
    <property type="entry name" value="Diguanylate cyclase domain protein"/>
    <property type="match status" value="1"/>
</dbReference>
<dbReference type="PANTHER" id="PTHR45138:SF9">
    <property type="entry name" value="DIGUANYLATE CYCLASE DGCM-RELATED"/>
    <property type="match status" value="1"/>
</dbReference>
<dbReference type="GO" id="GO:0052621">
    <property type="term" value="F:diguanylate cyclase activity"/>
    <property type="evidence" value="ECO:0007669"/>
    <property type="project" value="UniProtKB-EC"/>
</dbReference>
<organism evidence="6 7">
    <name type="scientific">Tamilnaduibacter salinus</name>
    <dbReference type="NCBI Taxonomy" id="1484056"/>
    <lineage>
        <taxon>Bacteria</taxon>
        <taxon>Pseudomonadati</taxon>
        <taxon>Pseudomonadota</taxon>
        <taxon>Gammaproteobacteria</taxon>
        <taxon>Pseudomonadales</taxon>
        <taxon>Marinobacteraceae</taxon>
        <taxon>Tamilnaduibacter</taxon>
    </lineage>
</organism>
<comment type="caution">
    <text evidence="6">The sequence shown here is derived from an EMBL/GenBank/DDBJ whole genome shotgun (WGS) entry which is preliminary data.</text>
</comment>
<evidence type="ECO:0000313" key="7">
    <source>
        <dbReference type="Proteomes" id="UP000218332"/>
    </source>
</evidence>
<dbReference type="EC" id="2.7.7.65" evidence="2"/>
<dbReference type="EMBL" id="NMPM01000047">
    <property type="protein sequence ID" value="PAV25838.1"/>
    <property type="molecule type" value="Genomic_DNA"/>
</dbReference>
<dbReference type="Proteomes" id="UP000218332">
    <property type="component" value="Unassembled WGS sequence"/>
</dbReference>
<evidence type="ECO:0000256" key="1">
    <source>
        <dbReference type="ARBA" id="ARBA00001946"/>
    </source>
</evidence>
<dbReference type="InterPro" id="IPR007435">
    <property type="entry name" value="DUF484"/>
</dbReference>
<protein>
    <recommendedName>
        <fullName evidence="2">diguanylate cyclase</fullName>
        <ecNumber evidence="2">2.7.7.65</ecNumber>
    </recommendedName>
</protein>
<dbReference type="InterPro" id="IPR029787">
    <property type="entry name" value="Nucleotide_cyclase"/>
</dbReference>
<evidence type="ECO:0000256" key="2">
    <source>
        <dbReference type="ARBA" id="ARBA00012528"/>
    </source>
</evidence>
<keyword evidence="4" id="KW-1133">Transmembrane helix</keyword>
<dbReference type="Gene3D" id="3.30.70.270">
    <property type="match status" value="1"/>
</dbReference>
<feature type="domain" description="GGDEF" evidence="5">
    <location>
        <begin position="315"/>
        <end position="440"/>
    </location>
</feature>
<evidence type="ECO:0000313" key="6">
    <source>
        <dbReference type="EMBL" id="PAV25838.1"/>
    </source>
</evidence>
<name>A0A2A2I349_9GAMM</name>
<dbReference type="Pfam" id="PF04340">
    <property type="entry name" value="DUF484"/>
    <property type="match status" value="1"/>
</dbReference>
<dbReference type="PANTHER" id="PTHR45138">
    <property type="entry name" value="REGULATORY COMPONENTS OF SENSORY TRANSDUCTION SYSTEM"/>
    <property type="match status" value="1"/>
</dbReference>
<keyword evidence="7" id="KW-1185">Reference proteome</keyword>
<accession>A0A2A2I349</accession>
<comment type="catalytic activity">
    <reaction evidence="3">
        <text>2 GTP = 3',3'-c-di-GMP + 2 diphosphate</text>
        <dbReference type="Rhea" id="RHEA:24898"/>
        <dbReference type="ChEBI" id="CHEBI:33019"/>
        <dbReference type="ChEBI" id="CHEBI:37565"/>
        <dbReference type="ChEBI" id="CHEBI:58805"/>
        <dbReference type="EC" id="2.7.7.65"/>
    </reaction>
</comment>
<dbReference type="NCBIfam" id="TIGR00254">
    <property type="entry name" value="GGDEF"/>
    <property type="match status" value="1"/>
</dbReference>
<dbReference type="PROSITE" id="PS50887">
    <property type="entry name" value="GGDEF"/>
    <property type="match status" value="1"/>
</dbReference>
<feature type="transmembrane region" description="Helical" evidence="4">
    <location>
        <begin position="58"/>
        <end position="79"/>
    </location>
</feature>
<gene>
    <name evidence="6" type="ORF">CF392_08875</name>
</gene>
<dbReference type="SUPFAM" id="SSF55781">
    <property type="entry name" value="GAF domain-like"/>
    <property type="match status" value="1"/>
</dbReference>
<keyword evidence="4" id="KW-0472">Membrane</keyword>